<dbReference type="Gene3D" id="3.40.1380.10">
    <property type="match status" value="1"/>
</dbReference>
<dbReference type="Gene3D" id="1.10.287.80">
    <property type="entry name" value="ATP synthase, gamma subunit, helix hairpin domain"/>
    <property type="match status" value="1"/>
</dbReference>
<proteinExistence type="inferred from homology"/>
<reference evidence="12" key="1">
    <citation type="submission" date="2017-02" db="EMBL/GenBank/DDBJ databases">
        <authorList>
            <person name="Varghese N."/>
            <person name="Submissions S."/>
        </authorList>
    </citation>
    <scope>NUCLEOTIDE SEQUENCE [LARGE SCALE GENOMIC DNA]</scope>
    <source>
        <strain evidence="12">DSM 24967</strain>
    </source>
</reference>
<protein>
    <recommendedName>
        <fullName evidence="10">ATP synthase gamma chain</fullName>
    </recommendedName>
    <alternativeName>
        <fullName evidence="10">ATP synthase F1 sector gamma subunit</fullName>
    </alternativeName>
    <alternativeName>
        <fullName evidence="10">F-ATPase gamma subunit</fullName>
    </alternativeName>
</protein>
<evidence type="ECO:0000256" key="2">
    <source>
        <dbReference type="ARBA" id="ARBA00004170"/>
    </source>
</evidence>
<evidence type="ECO:0000313" key="12">
    <source>
        <dbReference type="Proteomes" id="UP000190852"/>
    </source>
</evidence>
<dbReference type="InterPro" id="IPR000131">
    <property type="entry name" value="ATP_synth_F1_gsu"/>
</dbReference>
<dbReference type="CDD" id="cd12151">
    <property type="entry name" value="F1-ATPase_gamma"/>
    <property type="match status" value="1"/>
</dbReference>
<organism evidence="11 12">
    <name type="scientific">Parabacteroides chartae</name>
    <dbReference type="NCBI Taxonomy" id="1037355"/>
    <lineage>
        <taxon>Bacteria</taxon>
        <taxon>Pseudomonadati</taxon>
        <taxon>Bacteroidota</taxon>
        <taxon>Bacteroidia</taxon>
        <taxon>Bacteroidales</taxon>
        <taxon>Tannerellaceae</taxon>
        <taxon>Parabacteroides</taxon>
    </lineage>
</organism>
<evidence type="ECO:0000256" key="3">
    <source>
        <dbReference type="ARBA" id="ARBA00007681"/>
    </source>
</evidence>
<comment type="function">
    <text evidence="1 10">Produces ATP from ADP in the presence of a proton gradient across the membrane. The gamma chain is believed to be important in regulating ATPase activity and the flow of protons through the CF(0) complex.</text>
</comment>
<keyword evidence="8 10" id="KW-0139">CF(1)</keyword>
<keyword evidence="5 10" id="KW-0375">Hydrogen ion transport</keyword>
<evidence type="ECO:0000256" key="10">
    <source>
        <dbReference type="HAMAP-Rule" id="MF_00815"/>
    </source>
</evidence>
<comment type="subcellular location">
    <subcellularLocation>
        <location evidence="10">Cell membrane</location>
        <topology evidence="10">Peripheral membrane protein</topology>
    </subcellularLocation>
    <subcellularLocation>
        <location evidence="2">Membrane</location>
        <topology evidence="2">Peripheral membrane protein</topology>
    </subcellularLocation>
</comment>
<evidence type="ECO:0000256" key="5">
    <source>
        <dbReference type="ARBA" id="ARBA00022781"/>
    </source>
</evidence>
<evidence type="ECO:0000256" key="4">
    <source>
        <dbReference type="ARBA" id="ARBA00022448"/>
    </source>
</evidence>
<dbReference type="HAMAP" id="MF_00815">
    <property type="entry name" value="ATP_synth_gamma_bact"/>
    <property type="match status" value="1"/>
</dbReference>
<name>A0A1T5CZX7_9BACT</name>
<comment type="subunit">
    <text evidence="10">F-type ATPases have 2 components, CF(1) - the catalytic core - and CF(0) - the membrane proton channel. CF(1) has five subunits: alpha(3), beta(3), gamma(1), delta(1), epsilon(1). CF(0) has three main subunits: a, b and c.</text>
</comment>
<dbReference type="AlphaFoldDB" id="A0A1T5CZX7"/>
<keyword evidence="12" id="KW-1185">Reference proteome</keyword>
<evidence type="ECO:0000256" key="8">
    <source>
        <dbReference type="ARBA" id="ARBA00023196"/>
    </source>
</evidence>
<comment type="similarity">
    <text evidence="3 10">Belongs to the ATPase gamma chain family.</text>
</comment>
<dbReference type="GO" id="GO:0042777">
    <property type="term" value="P:proton motive force-driven plasma membrane ATP synthesis"/>
    <property type="evidence" value="ECO:0007669"/>
    <property type="project" value="UniProtKB-UniRule"/>
</dbReference>
<dbReference type="PRINTS" id="PR00126">
    <property type="entry name" value="ATPASEGAMMA"/>
</dbReference>
<keyword evidence="9 10" id="KW-0066">ATP synthesis</keyword>
<dbReference type="PANTHER" id="PTHR11693:SF22">
    <property type="entry name" value="ATP SYNTHASE SUBUNIT GAMMA, MITOCHONDRIAL"/>
    <property type="match status" value="1"/>
</dbReference>
<evidence type="ECO:0000313" key="11">
    <source>
        <dbReference type="EMBL" id="SKB64770.1"/>
    </source>
</evidence>
<keyword evidence="6 10" id="KW-0406">Ion transport</keyword>
<keyword evidence="7 10" id="KW-0472">Membrane</keyword>
<dbReference type="GO" id="GO:0005886">
    <property type="term" value="C:plasma membrane"/>
    <property type="evidence" value="ECO:0007669"/>
    <property type="project" value="UniProtKB-SubCell"/>
</dbReference>
<dbReference type="PANTHER" id="PTHR11693">
    <property type="entry name" value="ATP SYNTHASE GAMMA CHAIN"/>
    <property type="match status" value="1"/>
</dbReference>
<evidence type="ECO:0000256" key="7">
    <source>
        <dbReference type="ARBA" id="ARBA00023136"/>
    </source>
</evidence>
<dbReference type="EMBL" id="FUYQ01000015">
    <property type="protein sequence ID" value="SKB64770.1"/>
    <property type="molecule type" value="Genomic_DNA"/>
</dbReference>
<evidence type="ECO:0000256" key="1">
    <source>
        <dbReference type="ARBA" id="ARBA00003456"/>
    </source>
</evidence>
<keyword evidence="4 10" id="KW-0813">Transport</keyword>
<dbReference type="Proteomes" id="UP000190852">
    <property type="component" value="Unassembled WGS sequence"/>
</dbReference>
<gene>
    <name evidence="10" type="primary">atpG</name>
    <name evidence="11" type="ORF">SAMN05660349_02183</name>
</gene>
<keyword evidence="10" id="KW-1003">Cell membrane</keyword>
<dbReference type="GO" id="GO:0005524">
    <property type="term" value="F:ATP binding"/>
    <property type="evidence" value="ECO:0007669"/>
    <property type="project" value="UniProtKB-UniRule"/>
</dbReference>
<dbReference type="GO" id="GO:0045259">
    <property type="term" value="C:proton-transporting ATP synthase complex"/>
    <property type="evidence" value="ECO:0007669"/>
    <property type="project" value="UniProtKB-KW"/>
</dbReference>
<dbReference type="SUPFAM" id="SSF52943">
    <property type="entry name" value="ATP synthase (F1-ATPase), gamma subunit"/>
    <property type="match status" value="1"/>
</dbReference>
<dbReference type="InterPro" id="IPR035968">
    <property type="entry name" value="ATP_synth_F1_ATPase_gsu"/>
</dbReference>
<dbReference type="RefSeq" id="WP_079683670.1">
    <property type="nucleotide sequence ID" value="NZ_FUYQ01000015.1"/>
</dbReference>
<dbReference type="NCBIfam" id="TIGR01146">
    <property type="entry name" value="ATPsyn_F1gamma"/>
    <property type="match status" value="1"/>
</dbReference>
<evidence type="ECO:0000256" key="9">
    <source>
        <dbReference type="ARBA" id="ARBA00023310"/>
    </source>
</evidence>
<dbReference type="GO" id="GO:0046933">
    <property type="term" value="F:proton-transporting ATP synthase activity, rotational mechanism"/>
    <property type="evidence" value="ECO:0007669"/>
    <property type="project" value="UniProtKB-UniRule"/>
</dbReference>
<sequence>MASLKEIKNRITSVQGTQKITSAMKMVASAKLHKGQRLIENALPYQRKMEEMLAHVQLGANDFDSPFSEVRDVKKVAIVIFSSNTGLCGTFNANVIKQAKELIAEYKGMEILIYPVGKKIAKALAKEGYPLQEMSDEWEHEVSPSTTNQLASQLMDLFLERNVDKVVLLYHRYHGKSTQLLTSETFLPFHPEADDRWAIQNANFIFEPGCEELLTSLYPRYLKYKLYAVYLSHNVSEHSARMIAMQTATDNADSLLTDLNVYYNKTRQQSITNELLDIMGGSGR</sequence>
<dbReference type="Pfam" id="PF00231">
    <property type="entry name" value="ATP-synt"/>
    <property type="match status" value="1"/>
</dbReference>
<evidence type="ECO:0000256" key="6">
    <source>
        <dbReference type="ARBA" id="ARBA00023065"/>
    </source>
</evidence>
<accession>A0A1T5CZX7</accession>